<sequence>MNDLQRDIAQLIIDTLNLEDLQPTDIPPEQPLFGEGLGLDSVDALELALALQKRYEIQIASDSRDARQHFATVATLAAFVESQRAACAN</sequence>
<evidence type="ECO:0000259" key="1">
    <source>
        <dbReference type="PROSITE" id="PS50075"/>
    </source>
</evidence>
<dbReference type="SUPFAM" id="SSF47336">
    <property type="entry name" value="ACP-like"/>
    <property type="match status" value="1"/>
</dbReference>
<evidence type="ECO:0000313" key="2">
    <source>
        <dbReference type="EMBL" id="TCI12621.1"/>
    </source>
</evidence>
<dbReference type="AlphaFoldDB" id="A0A4R0YVU0"/>
<dbReference type="PROSITE" id="PS50075">
    <property type="entry name" value="CARRIER"/>
    <property type="match status" value="1"/>
</dbReference>
<comment type="caution">
    <text evidence="2">The sequence shown here is derived from an EMBL/GenBank/DDBJ whole genome shotgun (WGS) entry which is preliminary data.</text>
</comment>
<dbReference type="InterPro" id="IPR009081">
    <property type="entry name" value="PP-bd_ACP"/>
</dbReference>
<dbReference type="Proteomes" id="UP000291822">
    <property type="component" value="Unassembled WGS sequence"/>
</dbReference>
<dbReference type="Pfam" id="PF00550">
    <property type="entry name" value="PP-binding"/>
    <property type="match status" value="1"/>
</dbReference>
<protein>
    <submittedName>
        <fullName evidence="2">Acyl carrier protein</fullName>
    </submittedName>
</protein>
<feature type="domain" description="Carrier" evidence="1">
    <location>
        <begin position="1"/>
        <end position="84"/>
    </location>
</feature>
<dbReference type="InterPro" id="IPR036736">
    <property type="entry name" value="ACP-like_sf"/>
</dbReference>
<accession>A0A4R0YVU0</accession>
<reference evidence="2 3" key="1">
    <citation type="submission" date="2019-02" db="EMBL/GenBank/DDBJ databases">
        <title>Dyella amyloliquefaciens sp. nov., isolated from forest soil.</title>
        <authorList>
            <person name="Gao Z.-H."/>
            <person name="Qiu L.-H."/>
        </authorList>
    </citation>
    <scope>NUCLEOTIDE SEQUENCE [LARGE SCALE GENOMIC DNA]</scope>
    <source>
        <strain evidence="2 3">KACC 12747</strain>
    </source>
</reference>
<dbReference type="NCBIfam" id="NF006617">
    <property type="entry name" value="PRK09184.1"/>
    <property type="match status" value="1"/>
</dbReference>
<proteinExistence type="predicted"/>
<organism evidence="2 3">
    <name type="scientific">Dyella soli</name>
    <dbReference type="NCBI Taxonomy" id="522319"/>
    <lineage>
        <taxon>Bacteria</taxon>
        <taxon>Pseudomonadati</taxon>
        <taxon>Pseudomonadota</taxon>
        <taxon>Gammaproteobacteria</taxon>
        <taxon>Lysobacterales</taxon>
        <taxon>Rhodanobacteraceae</taxon>
        <taxon>Dyella</taxon>
    </lineage>
</organism>
<keyword evidence="3" id="KW-1185">Reference proteome</keyword>
<name>A0A4R0YVU0_9GAMM</name>
<gene>
    <name evidence="2" type="ORF">EZM97_04525</name>
</gene>
<dbReference type="RefSeq" id="WP_131150602.1">
    <property type="nucleotide sequence ID" value="NZ_SJTG01000001.1"/>
</dbReference>
<dbReference type="Gene3D" id="1.10.1200.10">
    <property type="entry name" value="ACP-like"/>
    <property type="match status" value="1"/>
</dbReference>
<evidence type="ECO:0000313" key="3">
    <source>
        <dbReference type="Proteomes" id="UP000291822"/>
    </source>
</evidence>
<dbReference type="EMBL" id="SJTG01000001">
    <property type="protein sequence ID" value="TCI12621.1"/>
    <property type="molecule type" value="Genomic_DNA"/>
</dbReference>